<evidence type="ECO:0000259" key="4">
    <source>
        <dbReference type="PROSITE" id="PS50104"/>
    </source>
</evidence>
<dbReference type="AlphaFoldDB" id="A0ABD3JTG6"/>
<dbReference type="SMART" id="SM00255">
    <property type="entry name" value="TIR"/>
    <property type="match status" value="1"/>
</dbReference>
<dbReference type="InterPro" id="IPR058192">
    <property type="entry name" value="WHD_ROQ1-like"/>
</dbReference>
<evidence type="ECO:0000256" key="2">
    <source>
        <dbReference type="ARBA" id="ARBA00022737"/>
    </source>
</evidence>
<sequence length="669" mass="76397">MTIQFRQLKHMLFHTFSPPPLYPGLLNKRTSQFQLQSPPISLPSFFPLHYSSLKHSLTARPQLFFPPSSIPRWVHDTFISYKQADTRNFVSHLHVALERNKIRAFVDCSLERGVEIAPTILEAIEWSRSAIVVISQTFASSPWCLEELDKILECKEKKGQLVFLIFMDVDPREMREQSGPFKRIGQSKKDFGMENADKVRKWRDALRKAGNLTGWPLENRLEAEFIQSVVEKISRRLSGLGTNLLAFHPVGLDSQLQGLYSLLHLEAEDVRIVGISGTSGIGRTTLVQILYHQIANQFDRSCFLGNVKNISSQDALVKMQKTLFGDIFSDGVSEFGDDIHGAIKFMRRKFHKKRVLLVFDDAEGLLEPLSNLIKAMKLGLGSRVILIPRHEETIIGLSRDIYKVRALNDDQAIELFSWNAFQERYPKSDYEMLSYCLTSVSKGLPLVLTVMGSFLNGKSVKEWQGAFDRLKEIPQGNGHEIMRIVIDGLEANERTIFLDIACFLHGYDKEEIIKSLNQCSIHANSGIEILAQNSLIYIDENHKIWMHDLLQEMGRQIVIQECPANPSKRSRIWHHEDALQVVRQHSGTGAIEGIKLDKVDVEDLIVNADSFKKMKKLRLFMMADHVPHCGPAGHLSKKLRKQFGRKRNSIFTCWEALVEQVSKFWSHIA</sequence>
<accession>A0ABD3JTG6</accession>
<protein>
    <recommendedName>
        <fullName evidence="4">TIR domain-containing protein</fullName>
    </recommendedName>
</protein>
<dbReference type="GO" id="GO:0006952">
    <property type="term" value="P:defense response"/>
    <property type="evidence" value="ECO:0007669"/>
    <property type="project" value="UniProtKB-KW"/>
</dbReference>
<dbReference type="Gene3D" id="1.10.8.430">
    <property type="entry name" value="Helical domain of apoptotic protease-activating factors"/>
    <property type="match status" value="1"/>
</dbReference>
<reference evidence="5 6" key="1">
    <citation type="submission" date="2024-11" db="EMBL/GenBank/DDBJ databases">
        <title>Chromosome-level genome assembly of Eucalyptus globulus Labill. provides insights into its genome evolution.</title>
        <authorList>
            <person name="Li X."/>
        </authorList>
    </citation>
    <scope>NUCLEOTIDE SEQUENCE [LARGE SCALE GENOMIC DNA]</scope>
    <source>
        <strain evidence="5">CL2024</strain>
        <tissue evidence="5">Fresh tender leaves</tissue>
    </source>
</reference>
<dbReference type="PANTHER" id="PTHR11017:SF559">
    <property type="entry name" value="DISEASE RESISTANCE PROTEIN CHL1"/>
    <property type="match status" value="1"/>
</dbReference>
<dbReference type="SUPFAM" id="SSF46785">
    <property type="entry name" value="Winged helix' DNA-binding domain"/>
    <property type="match status" value="1"/>
</dbReference>
<dbReference type="Gene3D" id="3.40.50.300">
    <property type="entry name" value="P-loop containing nucleotide triphosphate hydrolases"/>
    <property type="match status" value="1"/>
</dbReference>
<gene>
    <name evidence="5" type="ORF">ACJRO7_027358</name>
</gene>
<dbReference type="Pfam" id="PF00931">
    <property type="entry name" value="NB-ARC"/>
    <property type="match status" value="1"/>
</dbReference>
<comment type="caution">
    <text evidence="5">The sequence shown here is derived from an EMBL/GenBank/DDBJ whole genome shotgun (WGS) entry which is preliminary data.</text>
</comment>
<dbReference type="Gene3D" id="3.40.50.10140">
    <property type="entry name" value="Toll/interleukin-1 receptor homology (TIR) domain"/>
    <property type="match status" value="1"/>
</dbReference>
<dbReference type="SUPFAM" id="SSF52200">
    <property type="entry name" value="Toll/Interleukin receptor TIR domain"/>
    <property type="match status" value="1"/>
</dbReference>
<dbReference type="SUPFAM" id="SSF52540">
    <property type="entry name" value="P-loop containing nucleoside triphosphate hydrolases"/>
    <property type="match status" value="1"/>
</dbReference>
<dbReference type="Pfam" id="PF23282">
    <property type="entry name" value="WHD_ROQ1"/>
    <property type="match status" value="1"/>
</dbReference>
<dbReference type="InterPro" id="IPR036390">
    <property type="entry name" value="WH_DNA-bd_sf"/>
</dbReference>
<evidence type="ECO:0000256" key="1">
    <source>
        <dbReference type="ARBA" id="ARBA00022614"/>
    </source>
</evidence>
<evidence type="ECO:0000313" key="5">
    <source>
        <dbReference type="EMBL" id="KAL3730337.1"/>
    </source>
</evidence>
<dbReference type="PANTHER" id="PTHR11017">
    <property type="entry name" value="LEUCINE-RICH REPEAT-CONTAINING PROTEIN"/>
    <property type="match status" value="1"/>
</dbReference>
<dbReference type="InterPro" id="IPR035897">
    <property type="entry name" value="Toll_tir_struct_dom_sf"/>
</dbReference>
<proteinExistence type="predicted"/>
<keyword evidence="1" id="KW-0433">Leucine-rich repeat</keyword>
<evidence type="ECO:0000313" key="6">
    <source>
        <dbReference type="Proteomes" id="UP001634007"/>
    </source>
</evidence>
<dbReference type="InterPro" id="IPR027417">
    <property type="entry name" value="P-loop_NTPase"/>
</dbReference>
<evidence type="ECO:0000256" key="3">
    <source>
        <dbReference type="ARBA" id="ARBA00022821"/>
    </source>
</evidence>
<dbReference type="InterPro" id="IPR044974">
    <property type="entry name" value="Disease_R_plants"/>
</dbReference>
<dbReference type="Pfam" id="PF01582">
    <property type="entry name" value="TIR"/>
    <property type="match status" value="1"/>
</dbReference>
<dbReference type="PROSITE" id="PS50104">
    <property type="entry name" value="TIR"/>
    <property type="match status" value="1"/>
</dbReference>
<dbReference type="InterPro" id="IPR002182">
    <property type="entry name" value="NB-ARC"/>
</dbReference>
<feature type="domain" description="TIR" evidence="4">
    <location>
        <begin position="73"/>
        <end position="237"/>
    </location>
</feature>
<dbReference type="EMBL" id="JBJKBG010000007">
    <property type="protein sequence ID" value="KAL3730337.1"/>
    <property type="molecule type" value="Genomic_DNA"/>
</dbReference>
<keyword evidence="6" id="KW-1185">Reference proteome</keyword>
<keyword evidence="2" id="KW-0677">Repeat</keyword>
<dbReference type="InterPro" id="IPR000157">
    <property type="entry name" value="TIR_dom"/>
</dbReference>
<dbReference type="Proteomes" id="UP001634007">
    <property type="component" value="Unassembled WGS sequence"/>
</dbReference>
<dbReference type="PRINTS" id="PR00364">
    <property type="entry name" value="DISEASERSIST"/>
</dbReference>
<name>A0ABD3JTG6_EUCGL</name>
<keyword evidence="3" id="KW-0611">Plant defense</keyword>
<organism evidence="5 6">
    <name type="scientific">Eucalyptus globulus</name>
    <name type="common">Tasmanian blue gum</name>
    <dbReference type="NCBI Taxonomy" id="34317"/>
    <lineage>
        <taxon>Eukaryota</taxon>
        <taxon>Viridiplantae</taxon>
        <taxon>Streptophyta</taxon>
        <taxon>Embryophyta</taxon>
        <taxon>Tracheophyta</taxon>
        <taxon>Spermatophyta</taxon>
        <taxon>Magnoliopsida</taxon>
        <taxon>eudicotyledons</taxon>
        <taxon>Gunneridae</taxon>
        <taxon>Pentapetalae</taxon>
        <taxon>rosids</taxon>
        <taxon>malvids</taxon>
        <taxon>Myrtales</taxon>
        <taxon>Myrtaceae</taxon>
        <taxon>Myrtoideae</taxon>
        <taxon>Eucalypteae</taxon>
        <taxon>Eucalyptus</taxon>
    </lineage>
</organism>
<dbReference type="InterPro" id="IPR042197">
    <property type="entry name" value="Apaf_helical"/>
</dbReference>